<proteinExistence type="inferred from homology"/>
<dbReference type="EMBL" id="BFAA01001248">
    <property type="protein sequence ID" value="GCB62457.1"/>
    <property type="molecule type" value="Genomic_DNA"/>
</dbReference>
<feature type="compositionally biased region" description="Polar residues" evidence="2">
    <location>
        <begin position="31"/>
        <end position="67"/>
    </location>
</feature>
<comment type="caution">
    <text evidence="3">The sequence shown here is derived from an EMBL/GenBank/DDBJ whole genome shotgun (WGS) entry which is preliminary data.</text>
</comment>
<evidence type="ECO:0000256" key="2">
    <source>
        <dbReference type="SAM" id="MobiDB-lite"/>
    </source>
</evidence>
<dbReference type="Proteomes" id="UP000288216">
    <property type="component" value="Unassembled WGS sequence"/>
</dbReference>
<dbReference type="PANTHER" id="PTHR14464:SF4">
    <property type="entry name" value="EXONUCLEASE V"/>
    <property type="match status" value="1"/>
</dbReference>
<dbReference type="InterPro" id="IPR019190">
    <property type="entry name" value="EXOV"/>
</dbReference>
<keyword evidence="4" id="KW-1185">Reference proteome</keyword>
<comment type="similarity">
    <text evidence="1">Belongs to the EXO5 family.</text>
</comment>
<name>A0A401NNP5_SCYTO</name>
<sequence>MVERELSDEELLSLDLGLFCTERPEPCEGSNGHNSSRSAESSCTDQGTAKATCSGNEQSSSRPNVSEQESEPPNEGNGSKRRKRDGRIPLERFGWKYLSVTNLSQQAWCEQQVVYGMELPHIQQLREEVPVVRAGSCLHLARELEVHDIVPINVESREDSWAVKILNLLSMIPFLQAGEHVRELPVFGELEGILVVAQKKSHHLQVSIYKLLFEAMIKGQLNKDVLTQHLHLQTEQPLGSEVLVHAHKVGFTVNTFGDLLDLMLLNLTYAEILDVDTMTIEYCHQADASVIGTEVVPFEEEWVKSELKHYCSFWKGQREAKGVDIEEAWKCRYCDFADICQWRQSKSEEATQKNRANQSK</sequence>
<feature type="region of interest" description="Disordered" evidence="2">
    <location>
        <begin position="23"/>
        <end position="84"/>
    </location>
</feature>
<dbReference type="Pfam" id="PF09810">
    <property type="entry name" value="Exo5"/>
    <property type="match status" value="2"/>
</dbReference>
<evidence type="ECO:0000313" key="3">
    <source>
        <dbReference type="EMBL" id="GCB62457.1"/>
    </source>
</evidence>
<dbReference type="OMA" id="CPDKPLG"/>
<dbReference type="GO" id="GO:0045145">
    <property type="term" value="F:single-stranded DNA 5'-3' DNA exonuclease activity"/>
    <property type="evidence" value="ECO:0007669"/>
    <property type="project" value="InterPro"/>
</dbReference>
<dbReference type="AlphaFoldDB" id="A0A401NNP5"/>
<dbReference type="GO" id="GO:0036297">
    <property type="term" value="P:interstrand cross-link repair"/>
    <property type="evidence" value="ECO:0007669"/>
    <property type="project" value="TreeGrafter"/>
</dbReference>
<dbReference type="PANTHER" id="PTHR14464">
    <property type="entry name" value="EXONUCLEASE V"/>
    <property type="match status" value="1"/>
</dbReference>
<gene>
    <name evidence="3" type="ORF">scyTo_0004253</name>
</gene>
<dbReference type="STRING" id="75743.A0A401NNP5"/>
<dbReference type="GO" id="GO:0005634">
    <property type="term" value="C:nucleus"/>
    <property type="evidence" value="ECO:0007669"/>
    <property type="project" value="TreeGrafter"/>
</dbReference>
<reference evidence="3 4" key="1">
    <citation type="journal article" date="2018" name="Nat. Ecol. Evol.">
        <title>Shark genomes provide insights into elasmobranch evolution and the origin of vertebrates.</title>
        <authorList>
            <person name="Hara Y"/>
            <person name="Yamaguchi K"/>
            <person name="Onimaru K"/>
            <person name="Kadota M"/>
            <person name="Koyanagi M"/>
            <person name="Keeley SD"/>
            <person name="Tatsumi K"/>
            <person name="Tanaka K"/>
            <person name="Motone F"/>
            <person name="Kageyama Y"/>
            <person name="Nozu R"/>
            <person name="Adachi N"/>
            <person name="Nishimura O"/>
            <person name="Nakagawa R"/>
            <person name="Tanegashima C"/>
            <person name="Kiyatake I"/>
            <person name="Matsumoto R"/>
            <person name="Murakumo K"/>
            <person name="Nishida K"/>
            <person name="Terakita A"/>
            <person name="Kuratani S"/>
            <person name="Sato K"/>
            <person name="Hyodo S Kuraku.S."/>
        </authorList>
    </citation>
    <scope>NUCLEOTIDE SEQUENCE [LARGE SCALE GENOMIC DNA]</scope>
</reference>
<evidence type="ECO:0000313" key="4">
    <source>
        <dbReference type="Proteomes" id="UP000288216"/>
    </source>
</evidence>
<dbReference type="OrthoDB" id="354769at2759"/>
<evidence type="ECO:0000256" key="1">
    <source>
        <dbReference type="ARBA" id="ARBA00009797"/>
    </source>
</evidence>
<accession>A0A401NNP5</accession>
<evidence type="ECO:0008006" key="5">
    <source>
        <dbReference type="Google" id="ProtNLM"/>
    </source>
</evidence>
<organism evidence="3 4">
    <name type="scientific">Scyliorhinus torazame</name>
    <name type="common">Cloudy catshark</name>
    <name type="synonym">Catulus torazame</name>
    <dbReference type="NCBI Taxonomy" id="75743"/>
    <lineage>
        <taxon>Eukaryota</taxon>
        <taxon>Metazoa</taxon>
        <taxon>Chordata</taxon>
        <taxon>Craniata</taxon>
        <taxon>Vertebrata</taxon>
        <taxon>Chondrichthyes</taxon>
        <taxon>Elasmobranchii</taxon>
        <taxon>Galeomorphii</taxon>
        <taxon>Galeoidea</taxon>
        <taxon>Carcharhiniformes</taxon>
        <taxon>Scyliorhinidae</taxon>
        <taxon>Scyliorhinus</taxon>
    </lineage>
</organism>
<protein>
    <recommendedName>
        <fullName evidence="5">Exonuclease V</fullName>
    </recommendedName>
</protein>